<feature type="compositionally biased region" description="Polar residues" evidence="2">
    <location>
        <begin position="386"/>
        <end position="395"/>
    </location>
</feature>
<feature type="compositionally biased region" description="Polar residues" evidence="2">
    <location>
        <begin position="489"/>
        <end position="503"/>
    </location>
</feature>
<dbReference type="GO" id="GO:0005829">
    <property type="term" value="C:cytosol"/>
    <property type="evidence" value="ECO:0007669"/>
    <property type="project" value="TreeGrafter"/>
</dbReference>
<feature type="region of interest" description="Disordered" evidence="2">
    <location>
        <begin position="478"/>
        <end position="503"/>
    </location>
</feature>
<keyword evidence="5" id="KW-1185">Reference proteome</keyword>
<reference evidence="4 5" key="1">
    <citation type="submission" date="2024-01" db="EMBL/GenBank/DDBJ databases">
        <title>Genome assemblies of Stephania.</title>
        <authorList>
            <person name="Yang L."/>
        </authorList>
    </citation>
    <scope>NUCLEOTIDE SEQUENCE [LARGE SCALE GENOMIC DNA]</scope>
    <source>
        <strain evidence="4">JXDWG</strain>
        <tissue evidence="4">Leaf</tissue>
    </source>
</reference>
<organism evidence="4 5">
    <name type="scientific">Stephania cephalantha</name>
    <dbReference type="NCBI Taxonomy" id="152367"/>
    <lineage>
        <taxon>Eukaryota</taxon>
        <taxon>Viridiplantae</taxon>
        <taxon>Streptophyta</taxon>
        <taxon>Embryophyta</taxon>
        <taxon>Tracheophyta</taxon>
        <taxon>Spermatophyta</taxon>
        <taxon>Magnoliopsida</taxon>
        <taxon>Ranunculales</taxon>
        <taxon>Menispermaceae</taxon>
        <taxon>Menispermoideae</taxon>
        <taxon>Cissampelideae</taxon>
        <taxon>Stephania</taxon>
    </lineage>
</organism>
<protein>
    <recommendedName>
        <fullName evidence="3">Autophagy-related protein 13 N-terminal domain-containing protein</fullName>
    </recommendedName>
</protein>
<dbReference type="Pfam" id="PF10033">
    <property type="entry name" value="ATG13"/>
    <property type="match status" value="1"/>
</dbReference>
<dbReference type="GO" id="GO:0034497">
    <property type="term" value="P:protein localization to phagophore assembly site"/>
    <property type="evidence" value="ECO:0007669"/>
    <property type="project" value="TreeGrafter"/>
</dbReference>
<proteinExistence type="predicted"/>
<dbReference type="Gene3D" id="3.30.900.10">
    <property type="entry name" value="HORMA domain"/>
    <property type="match status" value="1"/>
</dbReference>
<dbReference type="GO" id="GO:0000423">
    <property type="term" value="P:mitophagy"/>
    <property type="evidence" value="ECO:0007669"/>
    <property type="project" value="TreeGrafter"/>
</dbReference>
<feature type="compositionally biased region" description="Low complexity" evidence="2">
    <location>
        <begin position="414"/>
        <end position="426"/>
    </location>
</feature>
<evidence type="ECO:0000256" key="2">
    <source>
        <dbReference type="SAM" id="MobiDB-lite"/>
    </source>
</evidence>
<dbReference type="GO" id="GO:1990316">
    <property type="term" value="C:Atg1/ULK1 kinase complex"/>
    <property type="evidence" value="ECO:0007669"/>
    <property type="project" value="InterPro"/>
</dbReference>
<evidence type="ECO:0000313" key="5">
    <source>
        <dbReference type="Proteomes" id="UP001419268"/>
    </source>
</evidence>
<evidence type="ECO:0000313" key="4">
    <source>
        <dbReference type="EMBL" id="KAK9093657.1"/>
    </source>
</evidence>
<dbReference type="GO" id="GO:0034727">
    <property type="term" value="P:piecemeal microautophagy of the nucleus"/>
    <property type="evidence" value="ECO:0007669"/>
    <property type="project" value="TreeGrafter"/>
</dbReference>
<feature type="compositionally biased region" description="Pro residues" evidence="2">
    <location>
        <begin position="366"/>
        <end position="381"/>
    </location>
</feature>
<feature type="domain" description="Autophagy-related protein 13 N-terminal" evidence="3">
    <location>
        <begin position="16"/>
        <end position="240"/>
    </location>
</feature>
<name>A0AAP0HQY6_9MAGN</name>
<keyword evidence="1" id="KW-0072">Autophagy</keyword>
<feature type="region of interest" description="Disordered" evidence="2">
    <location>
        <begin position="331"/>
        <end position="395"/>
    </location>
</feature>
<dbReference type="EMBL" id="JBBNAG010000011">
    <property type="protein sequence ID" value="KAK9093657.1"/>
    <property type="molecule type" value="Genomic_DNA"/>
</dbReference>
<dbReference type="InterPro" id="IPR036570">
    <property type="entry name" value="HORMA_dom_sf"/>
</dbReference>
<comment type="caution">
    <text evidence="4">The sequence shown here is derived from an EMBL/GenBank/DDBJ whole genome shotgun (WGS) entry which is preliminary data.</text>
</comment>
<dbReference type="InterPro" id="IPR018731">
    <property type="entry name" value="Atg13_N"/>
</dbReference>
<dbReference type="GO" id="GO:0000407">
    <property type="term" value="C:phagophore assembly site"/>
    <property type="evidence" value="ECO:0007669"/>
    <property type="project" value="TreeGrafter"/>
</dbReference>
<gene>
    <name evidence="4" type="ORF">Scep_025126</name>
</gene>
<dbReference type="Proteomes" id="UP001419268">
    <property type="component" value="Unassembled WGS sequence"/>
</dbReference>
<accession>A0AAP0HQY6</accession>
<evidence type="ECO:0000256" key="1">
    <source>
        <dbReference type="ARBA" id="ARBA00023006"/>
    </source>
</evidence>
<feature type="region of interest" description="Disordered" evidence="2">
    <location>
        <begin position="411"/>
        <end position="454"/>
    </location>
</feature>
<feature type="compositionally biased region" description="Polar residues" evidence="2">
    <location>
        <begin position="430"/>
        <end position="447"/>
    </location>
</feature>
<dbReference type="PANTHER" id="PTHR13430">
    <property type="match status" value="1"/>
</dbReference>
<dbReference type="PANTHER" id="PTHR13430:SF4">
    <property type="entry name" value="AUTOPHAGY-RELATED PROTEIN 13"/>
    <property type="match status" value="1"/>
</dbReference>
<dbReference type="AlphaFoldDB" id="A0AAP0HQY6"/>
<evidence type="ECO:0000259" key="3">
    <source>
        <dbReference type="Pfam" id="PF10033"/>
    </source>
</evidence>
<sequence>MAAVAPQFEFRSEQIISQFLLKSLHVILDSRIPSHSGGGGGGGGGGDLNLNSASNLARKSDKWFHLALGDRPAALENLSFWHRSVMDPMTIDIILVHDKSSSSTAHDLLHDHAVSNGSGSGSGRAPAETVIERWVVQYETPPRMTVVPQQTSGPAAFKTYKKSIILLRSLYSTMRLLPAYKIFRKLSSTNQNYNFDIIYKVSSFSDPFTRAEETAMKQYSFKPVEAHPGRLCVSVTFRPTLSDLNLQLSTSVLPHIITDYVGSPAADPLKIFPSGEKGARAISFPSRGIQSPSSTAFQRPHSWTSGLHRGATYAQNCSIVGSPPGYYRTSSTLDYSPSPPDICGNKFQGYRMPTDKKGASLDEYQPSPPFSSSPSLSPPAYFPTGSPLQTRLYSGSSPVNIPSPIMSKNYRYLSPSSSDPSRTSLPPFSPRSTKPDLSSQESPSANRSVRRIDSLRSGELSTGITGLNLYSGYKVQKDSKDDSGRFSGLVSSSGSPRIGFSRSSSRLSFQDDLDDCEFSCPFAVDDVDSSDSQPRVVDGKESYESGSQTVNRKSQDAAIGVLVHMLRTAPPLRQDNSCYSPQSNKTEAEAGFGTASSIFSPRKTADALDELRSYKEIKELLLSRSGTQVAGNNQAKPIAFIG</sequence>
<feature type="region of interest" description="Disordered" evidence="2">
    <location>
        <begin position="528"/>
        <end position="550"/>
    </location>
</feature>
<dbReference type="InterPro" id="IPR040182">
    <property type="entry name" value="ATG13"/>
</dbReference>